<dbReference type="GO" id="GO:0016491">
    <property type="term" value="F:oxidoreductase activity"/>
    <property type="evidence" value="ECO:0007669"/>
    <property type="project" value="UniProtKB-KW"/>
</dbReference>
<evidence type="ECO:0000256" key="1">
    <source>
        <dbReference type="ARBA" id="ARBA00023002"/>
    </source>
</evidence>
<dbReference type="HOGENOM" id="CLU_023205_10_1_1"/>
<proteinExistence type="predicted"/>
<dbReference type="InParanoid" id="C4JME7"/>
<dbReference type="OMA" id="FQSFWTL"/>
<feature type="domain" description="NADP-dependent oxidoreductase" evidence="2">
    <location>
        <begin position="36"/>
        <end position="202"/>
    </location>
</feature>
<dbReference type="PANTHER" id="PTHR43827">
    <property type="entry name" value="2,5-DIKETO-D-GLUCONIC ACID REDUCTASE"/>
    <property type="match status" value="1"/>
</dbReference>
<dbReference type="Pfam" id="PF00248">
    <property type="entry name" value="Aldo_ket_red"/>
    <property type="match status" value="1"/>
</dbReference>
<dbReference type="GeneID" id="8443974"/>
<gene>
    <name evidence="3" type="ORF">UREG_04005</name>
</gene>
<dbReference type="Gene3D" id="3.20.20.100">
    <property type="entry name" value="NADP-dependent oxidoreductase domain"/>
    <property type="match status" value="1"/>
</dbReference>
<dbReference type="InterPro" id="IPR023210">
    <property type="entry name" value="NADP_OxRdtase_dom"/>
</dbReference>
<dbReference type="PANTHER" id="PTHR43827:SF8">
    <property type="entry name" value="ALDO_KETO REDUCTASE FAMILY PROTEIN"/>
    <property type="match status" value="1"/>
</dbReference>
<keyword evidence="4" id="KW-1185">Reference proteome</keyword>
<evidence type="ECO:0000259" key="2">
    <source>
        <dbReference type="Pfam" id="PF00248"/>
    </source>
</evidence>
<dbReference type="InterPro" id="IPR036812">
    <property type="entry name" value="NAD(P)_OxRdtase_dom_sf"/>
</dbReference>
<evidence type="ECO:0000313" key="4">
    <source>
        <dbReference type="Proteomes" id="UP000002058"/>
    </source>
</evidence>
<accession>C4JME7</accession>
<evidence type="ECO:0000313" key="3">
    <source>
        <dbReference type="EMBL" id="EEP79159.1"/>
    </source>
</evidence>
<dbReference type="OrthoDB" id="5357513at2759"/>
<organism evidence="3 4">
    <name type="scientific">Uncinocarpus reesii (strain UAMH 1704)</name>
    <dbReference type="NCBI Taxonomy" id="336963"/>
    <lineage>
        <taxon>Eukaryota</taxon>
        <taxon>Fungi</taxon>
        <taxon>Dikarya</taxon>
        <taxon>Ascomycota</taxon>
        <taxon>Pezizomycotina</taxon>
        <taxon>Eurotiomycetes</taxon>
        <taxon>Eurotiomycetidae</taxon>
        <taxon>Onygenales</taxon>
        <taxon>Onygenaceae</taxon>
        <taxon>Uncinocarpus</taxon>
    </lineage>
</organism>
<reference evidence="4" key="1">
    <citation type="journal article" date="2009" name="Genome Res.">
        <title>Comparative genomic analyses of the human fungal pathogens Coccidioides and their relatives.</title>
        <authorList>
            <person name="Sharpton T.J."/>
            <person name="Stajich J.E."/>
            <person name="Rounsley S.D."/>
            <person name="Gardner M.J."/>
            <person name="Wortman J.R."/>
            <person name="Jordar V.S."/>
            <person name="Maiti R."/>
            <person name="Kodira C.D."/>
            <person name="Neafsey D.E."/>
            <person name="Zeng Q."/>
            <person name="Hung C.-Y."/>
            <person name="McMahan C."/>
            <person name="Muszewska A."/>
            <person name="Grynberg M."/>
            <person name="Mandel M.A."/>
            <person name="Kellner E.M."/>
            <person name="Barker B.M."/>
            <person name="Galgiani J.N."/>
            <person name="Orbach M.J."/>
            <person name="Kirkland T.N."/>
            <person name="Cole G.T."/>
            <person name="Henn M.R."/>
            <person name="Birren B.W."/>
            <person name="Taylor J.W."/>
        </authorList>
    </citation>
    <scope>NUCLEOTIDE SEQUENCE [LARGE SCALE GENOMIC DNA]</scope>
    <source>
        <strain evidence="4">UAMH 1704</strain>
    </source>
</reference>
<dbReference type="KEGG" id="ure:UREG_04005"/>
<dbReference type="eggNOG" id="KOG1577">
    <property type="taxonomic scope" value="Eukaryota"/>
</dbReference>
<protein>
    <recommendedName>
        <fullName evidence="2">NADP-dependent oxidoreductase domain-containing protein</fullName>
    </recommendedName>
</protein>
<dbReference type="AlphaFoldDB" id="C4JME7"/>
<dbReference type="SUPFAM" id="SSF51430">
    <property type="entry name" value="NAD(P)-linked oxidoreductase"/>
    <property type="match status" value="1"/>
</dbReference>
<dbReference type="VEuPathDB" id="FungiDB:UREG_04005"/>
<dbReference type="RefSeq" id="XP_002544488.1">
    <property type="nucleotide sequence ID" value="XM_002544442.1"/>
</dbReference>
<sequence length="295" mass="32555">MAATKWDRLALRAASAETASSIPVFLYGTAWKKGRTADLVYQALCSGFTAVDTAAQPKHYREDLVGEGIQTKYTAVSGQNPDDMPYDPKSSIAEQVHASIKSSLRNLRPSDDPDSESKAYLDALVLHSPLPSIGQTLEAWAALEEYVPDKIRHLGISNCPASVLSVLHEAAKVKPAVVQNRFFRKGNYDREVRRFCNANSIVYQSFWTLTANPDVVFSAPVGLLANQLGISPQAAMYCLVLSLGNIVILNGTTKEERMVDDLQAPKQVEEFAMKRPDAWERVRTAFKDFIGESNM</sequence>
<name>C4JME7_UNCRE</name>
<dbReference type="Proteomes" id="UP000002058">
    <property type="component" value="Unassembled WGS sequence"/>
</dbReference>
<dbReference type="InterPro" id="IPR020471">
    <property type="entry name" value="AKR"/>
</dbReference>
<keyword evidence="1" id="KW-0560">Oxidoreductase</keyword>
<dbReference type="EMBL" id="CH476616">
    <property type="protein sequence ID" value="EEP79159.1"/>
    <property type="molecule type" value="Genomic_DNA"/>
</dbReference>
<dbReference type="STRING" id="336963.C4JME7"/>